<organism evidence="1 2">
    <name type="scientific">Parvularcula mediterranea</name>
    <dbReference type="NCBI Taxonomy" id="2732508"/>
    <lineage>
        <taxon>Bacteria</taxon>
        <taxon>Pseudomonadati</taxon>
        <taxon>Pseudomonadota</taxon>
        <taxon>Alphaproteobacteria</taxon>
        <taxon>Parvularculales</taxon>
        <taxon>Parvularculaceae</taxon>
        <taxon>Parvularcula</taxon>
    </lineage>
</organism>
<name>A0A7Y3RMD6_9PROT</name>
<dbReference type="CDD" id="cd16439">
    <property type="entry name" value="beta_Kdo_transferase_KpsC_2"/>
    <property type="match status" value="1"/>
</dbReference>
<reference evidence="1 2" key="1">
    <citation type="submission" date="2020-05" db="EMBL/GenBank/DDBJ databases">
        <title>Parvularcula mediterraneae sp. nov., isolated from polypropylene straw from shallow seawater of the seashore of Laganas in Zakynthos island, Greece.</title>
        <authorList>
            <person name="Szabo I."/>
            <person name="Al-Omari J."/>
            <person name="Rado J."/>
            <person name="Szerdahelyi G.S."/>
        </authorList>
    </citation>
    <scope>NUCLEOTIDE SEQUENCE [LARGE SCALE GENOMIC DNA]</scope>
    <source>
        <strain evidence="1 2">ZS-1/3</strain>
    </source>
</reference>
<dbReference type="InterPro" id="IPR007833">
    <property type="entry name" value="Capsule_polysaccharide_synth"/>
</dbReference>
<dbReference type="RefSeq" id="WP_173199542.1">
    <property type="nucleotide sequence ID" value="NZ_JABFCX010000003.1"/>
</dbReference>
<dbReference type="AlphaFoldDB" id="A0A7Y3RMD6"/>
<evidence type="ECO:0000313" key="2">
    <source>
        <dbReference type="Proteomes" id="UP000536835"/>
    </source>
</evidence>
<keyword evidence="2" id="KW-1185">Reference proteome</keyword>
<dbReference type="GO" id="GO:0000271">
    <property type="term" value="P:polysaccharide biosynthetic process"/>
    <property type="evidence" value="ECO:0007669"/>
    <property type="project" value="InterPro"/>
</dbReference>
<evidence type="ECO:0000313" key="1">
    <source>
        <dbReference type="EMBL" id="NNU16768.1"/>
    </source>
</evidence>
<proteinExistence type="predicted"/>
<accession>A0A7Y3RMD6</accession>
<comment type="caution">
    <text evidence="1">The sequence shown here is derived from an EMBL/GenBank/DDBJ whole genome shotgun (WGS) entry which is preliminary data.</text>
</comment>
<protein>
    <submittedName>
        <fullName evidence="1">Capsular polysaccharide biosynthesis protein</fullName>
    </submittedName>
</protein>
<sequence>MLGKPADGALRIGIVAPGVWRRRKRLAELMGPDVAFSFGMVGGCDAIAGWGLKGDGRQRAEDLGKPYLALEDAFIAKVGGDEKRFGLLGLAVDPVGIYYDASQPSFVEELIAASADHPATTNLVPLIRELGISKFNPLGSEAMEGVPDGLDYDAIVVDQIAGDLSIAGGLAKAEDFERMLTAAIDVHGASRVAVKLHPYDGVGGRTGHLGELAKRHGLTTLPHRGNWMTYAERASRVYVVSSNAGLEALIAGADVSCFGTPFFGGWGLTEDVQPVSRRTARPTLSQLCQAVYGEYGRYWSPSLERQATVAELGHFIEAQRKQASVFRSGLSLHGVQKLKRSHIAPFVEPAGDLSIVPKIAPSDAPSAREGVWASRAIKDEAADRQWAERERLFVEDGFLRSAGLGADLIRPASLVFDEQGIYFDPSRLSDLETMLRERDLTEREKRRGANILRLLKDTRVSKYNVGGSLPGIERDGRPVILVPGQVENDASILRGAGEVRTNRGLLLSAREAQPDALILYKPHPDVEQAGRPGHVPDAEEIADHVLSDVHPADAIDACDELHTMTSLMGFEALIRGKAVRTYGAPFYAGWGLTEDDAEMPRRGCQRSIEELVYLSLVAYPHYVSPKTFVPCGPEDVIELLAGSGPAKPSVPGARAALRLWRKLRTAPDYLR</sequence>
<gene>
    <name evidence="1" type="ORF">HK107_10595</name>
</gene>
<dbReference type="Proteomes" id="UP000536835">
    <property type="component" value="Unassembled WGS sequence"/>
</dbReference>
<dbReference type="Pfam" id="PF05159">
    <property type="entry name" value="Capsule_synth"/>
    <property type="match status" value="3"/>
</dbReference>
<dbReference type="EMBL" id="JABFCX010000003">
    <property type="protein sequence ID" value="NNU16768.1"/>
    <property type="molecule type" value="Genomic_DNA"/>
</dbReference>
<dbReference type="GO" id="GO:0015774">
    <property type="term" value="P:polysaccharide transport"/>
    <property type="evidence" value="ECO:0007669"/>
    <property type="project" value="InterPro"/>
</dbReference>